<comment type="caution">
    <text evidence="2">The sequence shown here is derived from an EMBL/GenBank/DDBJ whole genome shotgun (WGS) entry which is preliminary data.</text>
</comment>
<dbReference type="Proteomes" id="UP000594638">
    <property type="component" value="Unassembled WGS sequence"/>
</dbReference>
<dbReference type="Gramene" id="OE9A039620T1">
    <property type="protein sequence ID" value="OE9A039620C1"/>
    <property type="gene ID" value="OE9A039620"/>
</dbReference>
<accession>A0A8S0ULA1</accession>
<feature type="non-terminal residue" evidence="2">
    <location>
        <position position="1"/>
    </location>
</feature>
<evidence type="ECO:0000313" key="2">
    <source>
        <dbReference type="EMBL" id="CAA3019279.1"/>
    </source>
</evidence>
<sequence>MALIKELPVMNAQVDESSLSPEESPAMDMNAPQDDGRKETFVWPDPAVLLLLEVYREREEEFTAAIDSVFGEKAWVAPPAIASSDGPHIPASACSSGSSRSSSGPSEMATDKEPKPKTRRVETMLETFISDVKEDKQKATEEREKRRAET</sequence>
<evidence type="ECO:0000256" key="1">
    <source>
        <dbReference type="SAM" id="MobiDB-lite"/>
    </source>
</evidence>
<dbReference type="OrthoDB" id="6760380at2759"/>
<feature type="region of interest" description="Disordered" evidence="1">
    <location>
        <begin position="79"/>
        <end position="150"/>
    </location>
</feature>
<proteinExistence type="predicted"/>
<protein>
    <submittedName>
        <fullName evidence="2">Uncharacterized protein</fullName>
    </submittedName>
</protein>
<feature type="compositionally biased region" description="Low complexity" evidence="1">
    <location>
        <begin position="90"/>
        <end position="106"/>
    </location>
</feature>
<evidence type="ECO:0000313" key="3">
    <source>
        <dbReference type="Proteomes" id="UP000594638"/>
    </source>
</evidence>
<organism evidence="2 3">
    <name type="scientific">Olea europaea subsp. europaea</name>
    <dbReference type="NCBI Taxonomy" id="158383"/>
    <lineage>
        <taxon>Eukaryota</taxon>
        <taxon>Viridiplantae</taxon>
        <taxon>Streptophyta</taxon>
        <taxon>Embryophyta</taxon>
        <taxon>Tracheophyta</taxon>
        <taxon>Spermatophyta</taxon>
        <taxon>Magnoliopsida</taxon>
        <taxon>eudicotyledons</taxon>
        <taxon>Gunneridae</taxon>
        <taxon>Pentapetalae</taxon>
        <taxon>asterids</taxon>
        <taxon>lamiids</taxon>
        <taxon>Lamiales</taxon>
        <taxon>Oleaceae</taxon>
        <taxon>Oleeae</taxon>
        <taxon>Olea</taxon>
    </lineage>
</organism>
<feature type="compositionally biased region" description="Basic and acidic residues" evidence="1">
    <location>
        <begin position="109"/>
        <end position="123"/>
    </location>
</feature>
<dbReference type="AlphaFoldDB" id="A0A8S0ULA1"/>
<keyword evidence="3" id="KW-1185">Reference proteome</keyword>
<dbReference type="EMBL" id="CACTIH010008133">
    <property type="protein sequence ID" value="CAA3019279.1"/>
    <property type="molecule type" value="Genomic_DNA"/>
</dbReference>
<feature type="region of interest" description="Disordered" evidence="1">
    <location>
        <begin position="1"/>
        <end position="39"/>
    </location>
</feature>
<name>A0A8S0ULA1_OLEEU</name>
<reference evidence="2 3" key="1">
    <citation type="submission" date="2019-12" db="EMBL/GenBank/DDBJ databases">
        <authorList>
            <person name="Alioto T."/>
            <person name="Alioto T."/>
            <person name="Gomez Garrido J."/>
        </authorList>
    </citation>
    <scope>NUCLEOTIDE SEQUENCE [LARGE SCALE GENOMIC DNA]</scope>
</reference>
<gene>
    <name evidence="2" type="ORF">OLEA9_A039620</name>
</gene>
<feature type="compositionally biased region" description="Basic and acidic residues" evidence="1">
    <location>
        <begin position="131"/>
        <end position="150"/>
    </location>
</feature>